<evidence type="ECO:0000256" key="1">
    <source>
        <dbReference type="SAM" id="MobiDB-lite"/>
    </source>
</evidence>
<evidence type="ECO:0000313" key="3">
    <source>
        <dbReference type="Proteomes" id="UP000479710"/>
    </source>
</evidence>
<feature type="compositionally biased region" description="Basic and acidic residues" evidence="1">
    <location>
        <begin position="11"/>
        <end position="23"/>
    </location>
</feature>
<proteinExistence type="predicted"/>
<evidence type="ECO:0000313" key="2">
    <source>
        <dbReference type="EMBL" id="KAF0893888.1"/>
    </source>
</evidence>
<dbReference type="AlphaFoldDB" id="A0A6G1C0E1"/>
<organism evidence="2 3">
    <name type="scientific">Oryza meyeriana var. granulata</name>
    <dbReference type="NCBI Taxonomy" id="110450"/>
    <lineage>
        <taxon>Eukaryota</taxon>
        <taxon>Viridiplantae</taxon>
        <taxon>Streptophyta</taxon>
        <taxon>Embryophyta</taxon>
        <taxon>Tracheophyta</taxon>
        <taxon>Spermatophyta</taxon>
        <taxon>Magnoliopsida</taxon>
        <taxon>Liliopsida</taxon>
        <taxon>Poales</taxon>
        <taxon>Poaceae</taxon>
        <taxon>BOP clade</taxon>
        <taxon>Oryzoideae</taxon>
        <taxon>Oryzeae</taxon>
        <taxon>Oryzinae</taxon>
        <taxon>Oryza</taxon>
        <taxon>Oryza meyeriana</taxon>
    </lineage>
</organism>
<protein>
    <submittedName>
        <fullName evidence="2">Uncharacterized protein</fullName>
    </submittedName>
</protein>
<name>A0A6G1C0E1_9ORYZ</name>
<sequence>MAALLPSGGEAKADDGKQSKLDPLRRCKRIGGGVDEEMSSAEAVSSFQIRQLQPLAAMAAVDLGTITLRLISSIWVPSMPPTFSTVTATSFLR</sequence>
<feature type="region of interest" description="Disordered" evidence="1">
    <location>
        <begin position="1"/>
        <end position="23"/>
    </location>
</feature>
<keyword evidence="3" id="KW-1185">Reference proteome</keyword>
<dbReference type="EMBL" id="SPHZ02000011">
    <property type="protein sequence ID" value="KAF0893888.1"/>
    <property type="molecule type" value="Genomic_DNA"/>
</dbReference>
<accession>A0A6G1C0E1</accession>
<dbReference type="Proteomes" id="UP000479710">
    <property type="component" value="Unassembled WGS sequence"/>
</dbReference>
<reference evidence="2 3" key="1">
    <citation type="submission" date="2019-11" db="EMBL/GenBank/DDBJ databases">
        <title>Whole genome sequence of Oryza granulata.</title>
        <authorList>
            <person name="Li W."/>
        </authorList>
    </citation>
    <scope>NUCLEOTIDE SEQUENCE [LARGE SCALE GENOMIC DNA]</scope>
    <source>
        <strain evidence="3">cv. Menghai</strain>
        <tissue evidence="2">Leaf</tissue>
    </source>
</reference>
<gene>
    <name evidence="2" type="ORF">E2562_031423</name>
</gene>
<comment type="caution">
    <text evidence="2">The sequence shown here is derived from an EMBL/GenBank/DDBJ whole genome shotgun (WGS) entry which is preliminary data.</text>
</comment>